<feature type="transmembrane region" description="Helical" evidence="10">
    <location>
        <begin position="948"/>
        <end position="971"/>
    </location>
</feature>
<protein>
    <submittedName>
        <fullName evidence="15">Uncharacterized protein</fullName>
    </submittedName>
</protein>
<feature type="domain" description="TRPM SLOG" evidence="12">
    <location>
        <begin position="153"/>
        <end position="390"/>
    </location>
</feature>
<sequence>MPGDLSMASDSERGDDDLSIREARSFYHRRKIGIELDGRKPSPTDDVSQERQELIHIKNKLSVKECICYVPMRRKQARALPDLTLPDLALPDVEPPCHCGAIKSEHYQYNSPSIKSDSVNASEWSEETAITEVPCNSFGEIEFASDEARTKPAKYVRLSNSTPIAAVVEMMTNGWKILEPHRPGLVISVIGGAKIFEFDDDSREVFNHGLVRAAQATNAWMITGGSNMGVMKAVGEAVREGHTAAFGGSRMNETMACIGVAHWGTVKNRKDLISSDGCWPATYHVDPVVREGKPASLDPNHTHFILVDDGYSKNVQPMLAEFRAKLEQNIAANVNGGLAVPVVVVLIEGGLDALDAVCEYLKCRIPVVICQGTGRAADILSYAKLSCVEEIDLTTGKVCRSLPEEHRIAVMQMLTEAYSGSIEMGKRIVQEKLAEILQRVELCCQQDDLITLCDINNNEDLDVAILTALLDGHDTRPIDQLHLALKWNRADVAADKIFTKYDMHANVELEELMTEALATNKIDFVRLLLQRGVDIKNYLTVNRLRYLYNTCPPDSFIYDLLGSVAQKRTKYFLCDVKVVLEQQIGWKMDDVYALDSKEATQSHLDRQKKSVESIEHNDSNFDEPFKELFFWAVLVNRPTLARFFWECTEHPIMNALVASKIYGSMSERASVSATSHLADHFLELAREYEAHAKNVIDQAYELDSDKALLIVEMPHEQWDQLNCMQMAALAIDKNFMASTCSQMWLDQVWRHGIKCTELEAVVGLLCPFYVLFRMQFDESIIGATRKQLSLYQRYKVFISSPLTKFSTFTVSWIVFLMLYSYVVVFALRPGTIYYPEMVLHIWVTSLFIDKIRMALIFLLSKDGETRYLASSLVDLFFTPFFYKLDMVLLGLHATGCCLRWLPPEYFDVTRVVFCLAAATAFSRLFRVYMAHPFLGPKLFVIRQMIADVIMFLIILVVFMLAYSVCAQALLFPDRDFYWGIFIDTFYYPYWQLYGELSLDNTIEGNLDGCDGNVTMNAQGEWCPRRFWPVAFLLGIYLLIGNILLVNLLIAIFSHVFEDVHLNSLEIWKFEMFGLSTEFAQMPILPPPLTILENIYDGLAWLLCCRRRNRIGDSSTMPLTQRQRENLVAFEKECMNEYNKRIEVETLQQTTSRMQSVSEKLEKVVKELKREEKTRHVRHARRKISSSSQDDQVTAQICCKEGNVDNEKVQDTVAVAK</sequence>
<dbReference type="Pfam" id="PF18139">
    <property type="entry name" value="LSDAT_euk"/>
    <property type="match status" value="1"/>
</dbReference>
<comment type="subcellular location">
    <subcellularLocation>
        <location evidence="1">Membrane</location>
        <topology evidence="1">Multi-pass membrane protein</topology>
    </subcellularLocation>
</comment>
<keyword evidence="8" id="KW-0175">Coiled coil</keyword>
<evidence type="ECO:0000256" key="1">
    <source>
        <dbReference type="ARBA" id="ARBA00004141"/>
    </source>
</evidence>
<proteinExistence type="predicted"/>
<keyword evidence="2" id="KW-0813">Transport</keyword>
<dbReference type="GO" id="GO:0099604">
    <property type="term" value="F:ligand-gated calcium channel activity"/>
    <property type="evidence" value="ECO:0007669"/>
    <property type="project" value="TreeGrafter"/>
</dbReference>
<dbReference type="Proteomes" id="UP000887566">
    <property type="component" value="Unplaced"/>
</dbReference>
<dbReference type="PANTHER" id="PTHR13800:SF12">
    <property type="entry name" value="TRANSIENT RECEPTOR POTENTIAL CATION CHANNEL SUBFAMILY M MEMBER-LIKE 2"/>
    <property type="match status" value="1"/>
</dbReference>
<feature type="domain" description="Ion transport" evidence="11">
    <location>
        <begin position="828"/>
        <end position="1059"/>
    </location>
</feature>
<evidence type="ECO:0000259" key="12">
    <source>
        <dbReference type="Pfam" id="PF18139"/>
    </source>
</evidence>
<reference evidence="15" key="1">
    <citation type="submission" date="2022-11" db="UniProtKB">
        <authorList>
            <consortium name="WormBaseParasite"/>
        </authorList>
    </citation>
    <scope>IDENTIFICATION</scope>
</reference>
<evidence type="ECO:0000256" key="7">
    <source>
        <dbReference type="ARBA" id="ARBA00023303"/>
    </source>
</evidence>
<keyword evidence="4 10" id="KW-1133">Transmembrane helix</keyword>
<dbReference type="Pfam" id="PF25508">
    <property type="entry name" value="TRPM2"/>
    <property type="match status" value="1"/>
</dbReference>
<feature type="region of interest" description="Disordered" evidence="9">
    <location>
        <begin position="1"/>
        <end position="20"/>
    </location>
</feature>
<keyword evidence="7" id="KW-0407">Ion channel</keyword>
<dbReference type="PANTHER" id="PTHR13800">
    <property type="entry name" value="TRANSIENT RECEPTOR POTENTIAL CATION CHANNEL, SUBFAMILY M, MEMBER 6"/>
    <property type="match status" value="1"/>
</dbReference>
<dbReference type="InterPro" id="IPR041491">
    <property type="entry name" value="TRPM_SLOG"/>
</dbReference>
<organism evidence="14 15">
    <name type="scientific">Plectus sambesii</name>
    <dbReference type="NCBI Taxonomy" id="2011161"/>
    <lineage>
        <taxon>Eukaryota</taxon>
        <taxon>Metazoa</taxon>
        <taxon>Ecdysozoa</taxon>
        <taxon>Nematoda</taxon>
        <taxon>Chromadorea</taxon>
        <taxon>Plectida</taxon>
        <taxon>Plectina</taxon>
        <taxon>Plectoidea</taxon>
        <taxon>Plectidae</taxon>
        <taxon>Plectus</taxon>
    </lineage>
</organism>
<evidence type="ECO:0000256" key="9">
    <source>
        <dbReference type="SAM" id="MobiDB-lite"/>
    </source>
</evidence>
<evidence type="ECO:0000256" key="2">
    <source>
        <dbReference type="ARBA" id="ARBA00022448"/>
    </source>
</evidence>
<evidence type="ECO:0000313" key="14">
    <source>
        <dbReference type="Proteomes" id="UP000887566"/>
    </source>
</evidence>
<evidence type="ECO:0000259" key="11">
    <source>
        <dbReference type="Pfam" id="PF00520"/>
    </source>
</evidence>
<feature type="transmembrane region" description="Helical" evidence="10">
    <location>
        <begin position="1029"/>
        <end position="1052"/>
    </location>
</feature>
<evidence type="ECO:0000256" key="6">
    <source>
        <dbReference type="ARBA" id="ARBA00023136"/>
    </source>
</evidence>
<name>A0A914VZS5_9BILA</name>
<dbReference type="InterPro" id="IPR005821">
    <property type="entry name" value="Ion_trans_dom"/>
</dbReference>
<evidence type="ECO:0000256" key="5">
    <source>
        <dbReference type="ARBA" id="ARBA00023065"/>
    </source>
</evidence>
<feature type="domain" description="TRPM-like" evidence="13">
    <location>
        <begin position="496"/>
        <end position="737"/>
    </location>
</feature>
<evidence type="ECO:0000256" key="3">
    <source>
        <dbReference type="ARBA" id="ARBA00022692"/>
    </source>
</evidence>
<keyword evidence="14" id="KW-1185">Reference proteome</keyword>
<feature type="compositionally biased region" description="Basic and acidic residues" evidence="9">
    <location>
        <begin position="10"/>
        <end position="20"/>
    </location>
</feature>
<dbReference type="InterPro" id="IPR057366">
    <property type="entry name" value="TRPM-like"/>
</dbReference>
<feature type="coiled-coil region" evidence="8">
    <location>
        <begin position="1146"/>
        <end position="1173"/>
    </location>
</feature>
<keyword evidence="3 10" id="KW-0812">Transmembrane</keyword>
<keyword evidence="6 10" id="KW-0472">Membrane</keyword>
<dbReference type="InterPro" id="IPR050927">
    <property type="entry name" value="TRPM"/>
</dbReference>
<dbReference type="WBParaSite" id="PSAMB.scaffold2844size41660.g19440.t1">
    <property type="protein sequence ID" value="PSAMB.scaffold2844size41660.g19440.t1"/>
    <property type="gene ID" value="PSAMB.scaffold2844size41660.g19440"/>
</dbReference>
<dbReference type="Pfam" id="PF00520">
    <property type="entry name" value="Ion_trans"/>
    <property type="match status" value="1"/>
</dbReference>
<evidence type="ECO:0000313" key="15">
    <source>
        <dbReference type="WBParaSite" id="PSAMB.scaffold2844size41660.g19440.t1"/>
    </source>
</evidence>
<evidence type="ECO:0000256" key="10">
    <source>
        <dbReference type="SAM" id="Phobius"/>
    </source>
</evidence>
<feature type="transmembrane region" description="Helical" evidence="10">
    <location>
        <begin position="805"/>
        <end position="827"/>
    </location>
</feature>
<evidence type="ECO:0000256" key="8">
    <source>
        <dbReference type="SAM" id="Coils"/>
    </source>
</evidence>
<accession>A0A914VZS5</accession>
<keyword evidence="5" id="KW-0406">Ion transport</keyword>
<dbReference type="GO" id="GO:0005886">
    <property type="term" value="C:plasma membrane"/>
    <property type="evidence" value="ECO:0007669"/>
    <property type="project" value="TreeGrafter"/>
</dbReference>
<dbReference type="AlphaFoldDB" id="A0A914VZS5"/>
<evidence type="ECO:0000256" key="4">
    <source>
        <dbReference type="ARBA" id="ARBA00022989"/>
    </source>
</evidence>
<evidence type="ECO:0000259" key="13">
    <source>
        <dbReference type="Pfam" id="PF25508"/>
    </source>
</evidence>